<feature type="region of interest" description="Disordered" evidence="2">
    <location>
        <begin position="115"/>
        <end position="171"/>
    </location>
</feature>
<gene>
    <name evidence="4" type="primary">Contig2499.g2687</name>
    <name evidence="4" type="ORF">STYLEM_7659</name>
</gene>
<comment type="similarity">
    <text evidence="1">Belongs to the CCDC25 family.</text>
</comment>
<reference evidence="4 5" key="1">
    <citation type="submission" date="2014-06" db="EMBL/GenBank/DDBJ databases">
        <authorList>
            <person name="Swart Estienne"/>
        </authorList>
    </citation>
    <scope>NUCLEOTIDE SEQUENCE [LARGE SCALE GENOMIC DNA]</scope>
    <source>
        <strain evidence="4 5">130c</strain>
    </source>
</reference>
<evidence type="ECO:0000256" key="1">
    <source>
        <dbReference type="ARBA" id="ARBA00008998"/>
    </source>
</evidence>
<dbReference type="InterPro" id="IPR039730">
    <property type="entry name" value="Jlp2/Ccd25"/>
</dbReference>
<dbReference type="InParanoid" id="A0A078ACV4"/>
<evidence type="ECO:0000313" key="5">
    <source>
        <dbReference type="Proteomes" id="UP000039865"/>
    </source>
</evidence>
<evidence type="ECO:0000313" key="4">
    <source>
        <dbReference type="EMBL" id="CDW78678.1"/>
    </source>
</evidence>
<keyword evidence="5" id="KW-1185">Reference proteome</keyword>
<dbReference type="Pfam" id="PF05670">
    <property type="entry name" value="NFACT-R_1"/>
    <property type="match status" value="1"/>
</dbReference>
<dbReference type="EMBL" id="CCKQ01007321">
    <property type="protein sequence ID" value="CDW78678.1"/>
    <property type="molecule type" value="Genomic_DNA"/>
</dbReference>
<accession>A0A078ACV4</accession>
<dbReference type="PANTHER" id="PTHR13049">
    <property type="entry name" value="DUF814-RELATED"/>
    <property type="match status" value="1"/>
</dbReference>
<dbReference type="PANTHER" id="PTHR13049:SF2">
    <property type="entry name" value="COILED-COIL DOMAIN-CONTAINING PROTEIN 25"/>
    <property type="match status" value="1"/>
</dbReference>
<dbReference type="Proteomes" id="UP000039865">
    <property type="component" value="Unassembled WGS sequence"/>
</dbReference>
<evidence type="ECO:0000259" key="3">
    <source>
        <dbReference type="Pfam" id="PF05670"/>
    </source>
</evidence>
<dbReference type="OMA" id="YHDEKAV"/>
<protein>
    <recommendedName>
        <fullName evidence="3">NFACT RNA-binding domain-containing protein</fullName>
    </recommendedName>
</protein>
<evidence type="ECO:0000256" key="2">
    <source>
        <dbReference type="SAM" id="MobiDB-lite"/>
    </source>
</evidence>
<dbReference type="OrthoDB" id="200398at2759"/>
<feature type="compositionally biased region" description="Basic and acidic residues" evidence="2">
    <location>
        <begin position="115"/>
        <end position="146"/>
    </location>
</feature>
<name>A0A078ACV4_STYLE</name>
<feature type="domain" description="NFACT RNA-binding" evidence="3">
    <location>
        <begin position="13"/>
        <end position="87"/>
    </location>
</feature>
<dbReference type="AlphaFoldDB" id="A0A078ACV4"/>
<sequence>MVLLELLTLLGRFHVDDFSSAHVYLRTKTPIKSYDELPAKAVIECAQLTKDNSIEGCKKGEVVVIYTWASNLLKNDTMETGAVSFHNRKLIVSQNVEKDKEILKQERDMHVMRMQKEAQMKKKEERKQKENEQKLKVKEEEEKKQQWNDFEAQGETLMRSNHDNNVEDDFW</sequence>
<dbReference type="InterPro" id="IPR008532">
    <property type="entry name" value="NFACT_RNA-bd"/>
</dbReference>
<proteinExistence type="inferred from homology"/>
<organism evidence="4 5">
    <name type="scientific">Stylonychia lemnae</name>
    <name type="common">Ciliate</name>
    <dbReference type="NCBI Taxonomy" id="5949"/>
    <lineage>
        <taxon>Eukaryota</taxon>
        <taxon>Sar</taxon>
        <taxon>Alveolata</taxon>
        <taxon>Ciliophora</taxon>
        <taxon>Intramacronucleata</taxon>
        <taxon>Spirotrichea</taxon>
        <taxon>Stichotrichia</taxon>
        <taxon>Sporadotrichida</taxon>
        <taxon>Oxytrichidae</taxon>
        <taxon>Stylonychinae</taxon>
        <taxon>Stylonychia</taxon>
    </lineage>
</organism>